<dbReference type="Pfam" id="PF07195">
    <property type="entry name" value="FliD_C"/>
    <property type="match status" value="1"/>
</dbReference>
<dbReference type="RefSeq" id="WP_341541638.1">
    <property type="nucleotide sequence ID" value="NZ_JBAKAP010000001.1"/>
</dbReference>
<feature type="domain" description="Flagellar hook-associated protein 2 C-terminal" evidence="7">
    <location>
        <begin position="237"/>
        <end position="456"/>
    </location>
</feature>
<dbReference type="Proteomes" id="UP001378242">
    <property type="component" value="Unassembled WGS sequence"/>
</dbReference>
<comment type="similarity">
    <text evidence="1 5">Belongs to the FliD family.</text>
</comment>
<keyword evidence="5" id="KW-0964">Secreted</keyword>
<comment type="function">
    <text evidence="5">Required for morphogenesis and for the elongation of the flagellar filament by facilitating polymerization of the flagellin monomers at the tip of growing filament. Forms a capping structure, which prevents flagellin subunits (transported through the central channel of the flagellum) from leaking out without polymerization at the distal end.</text>
</comment>
<keyword evidence="8" id="KW-0282">Flagellum</keyword>
<keyword evidence="4 5" id="KW-0975">Bacterial flagellum</keyword>
<evidence type="ECO:0000256" key="5">
    <source>
        <dbReference type="RuleBase" id="RU362066"/>
    </source>
</evidence>
<dbReference type="InterPro" id="IPR040026">
    <property type="entry name" value="FliD"/>
</dbReference>
<name>A0ABU9GC94_COBMA</name>
<evidence type="ECO:0000256" key="1">
    <source>
        <dbReference type="ARBA" id="ARBA00009764"/>
    </source>
</evidence>
<sequence>MATISSLGIGSGLDLNGLLSDLESAERQKLTPIANKQASYEAELSAWGTIQSRLESLDTAAASLADPDIYAGMTTTASGSGVSASATNTAEPGSYSVSVSQLAQAQSLATGGQTHRDEAIGSGTATTLTLSLGSLGSDDGYVADAERTAEIVIDSSNNSLEGIRDAINAAGLEVSASIVNDGSDSPYRLVLTSRETGKDSVISLSTSGEEPALEDLLGFDPTAPSASQVEQVVEPLDASFSVNGIAMHSTSNEIDDAVDGLSLVLSDVTTTPSTVTVAENPDKASSALQAFVTAYNELQKTIDNYTAFNADEGTAGELLGDSTLRTIESRLTSALNFTSEGDFYALSSLGVTRTDDGKLEFDSAMVDEADATQLAAMSGFFISDSEAGSVGFASQMAGLLDQVVGDDGTLENTTESIESSLESLESQYEQTETTIDATIERYREQFTALDILVANLTSTSDYLTGQLETLENSWNLTD</sequence>
<dbReference type="PANTHER" id="PTHR30288">
    <property type="entry name" value="FLAGELLAR CAP/ASSEMBLY PROTEIN FLID"/>
    <property type="match status" value="1"/>
</dbReference>
<proteinExistence type="inferred from homology"/>
<comment type="caution">
    <text evidence="8">The sequence shown here is derived from an EMBL/GenBank/DDBJ whole genome shotgun (WGS) entry which is preliminary data.</text>
</comment>
<comment type="subcellular location">
    <subcellularLocation>
        <location evidence="5">Secreted</location>
    </subcellularLocation>
    <subcellularLocation>
        <location evidence="5">Bacterial flagellum</location>
    </subcellularLocation>
</comment>
<organism evidence="8 9">
    <name type="scientific">Cobetia marina</name>
    <name type="common">Deleya marina</name>
    <dbReference type="NCBI Taxonomy" id="28258"/>
    <lineage>
        <taxon>Bacteria</taxon>
        <taxon>Pseudomonadati</taxon>
        <taxon>Pseudomonadota</taxon>
        <taxon>Gammaproteobacteria</taxon>
        <taxon>Oceanospirillales</taxon>
        <taxon>Halomonadaceae</taxon>
        <taxon>Cobetia</taxon>
    </lineage>
</organism>
<accession>A0ABU9GC94</accession>
<dbReference type="InterPro" id="IPR010809">
    <property type="entry name" value="FliD_C"/>
</dbReference>
<evidence type="ECO:0000259" key="7">
    <source>
        <dbReference type="Pfam" id="PF07195"/>
    </source>
</evidence>
<evidence type="ECO:0000256" key="3">
    <source>
        <dbReference type="ARBA" id="ARBA00023054"/>
    </source>
</evidence>
<keyword evidence="8" id="KW-0969">Cilium</keyword>
<keyword evidence="8" id="KW-0966">Cell projection</keyword>
<keyword evidence="9" id="KW-1185">Reference proteome</keyword>
<dbReference type="NCBIfam" id="NF005955">
    <property type="entry name" value="PRK08032.1"/>
    <property type="match status" value="1"/>
</dbReference>
<evidence type="ECO:0000256" key="4">
    <source>
        <dbReference type="ARBA" id="ARBA00023143"/>
    </source>
</evidence>
<evidence type="ECO:0000259" key="6">
    <source>
        <dbReference type="Pfam" id="PF02465"/>
    </source>
</evidence>
<dbReference type="PANTHER" id="PTHR30288:SF0">
    <property type="entry name" value="FLAGELLAR HOOK-ASSOCIATED PROTEIN 2"/>
    <property type="match status" value="1"/>
</dbReference>
<reference evidence="8 9" key="1">
    <citation type="submission" date="2024-02" db="EMBL/GenBank/DDBJ databases">
        <title>Bacteria isolated from the canopy kelp, Nereocystis luetkeana.</title>
        <authorList>
            <person name="Pfister C.A."/>
            <person name="Younker I.T."/>
            <person name="Light S.H."/>
        </authorList>
    </citation>
    <scope>NUCLEOTIDE SEQUENCE [LARGE SCALE GENOMIC DNA]</scope>
    <source>
        <strain evidence="8 9">TI.5.07</strain>
    </source>
</reference>
<keyword evidence="3 5" id="KW-0175">Coiled coil</keyword>
<dbReference type="Pfam" id="PF07196">
    <property type="entry name" value="Flagellin_IN"/>
    <property type="match status" value="1"/>
</dbReference>
<evidence type="ECO:0000256" key="2">
    <source>
        <dbReference type="ARBA" id="ARBA00011255"/>
    </source>
</evidence>
<feature type="domain" description="Flagellar hook-associated protein 2 N-terminal" evidence="6">
    <location>
        <begin position="11"/>
        <end position="106"/>
    </location>
</feature>
<dbReference type="EMBL" id="JBAKAP010000001">
    <property type="protein sequence ID" value="MEL0615388.1"/>
    <property type="molecule type" value="Genomic_DNA"/>
</dbReference>
<comment type="subunit">
    <text evidence="2 5">Homopentamer.</text>
</comment>
<dbReference type="InterPro" id="IPR003481">
    <property type="entry name" value="FliD_N"/>
</dbReference>
<dbReference type="Pfam" id="PF02465">
    <property type="entry name" value="FliD_N"/>
    <property type="match status" value="1"/>
</dbReference>
<gene>
    <name evidence="8" type="primary">fliD</name>
    <name evidence="8" type="ORF">V6243_01000</name>
</gene>
<dbReference type="InterPro" id="IPR010810">
    <property type="entry name" value="Flagellin_hook_IN_motif"/>
</dbReference>
<evidence type="ECO:0000313" key="8">
    <source>
        <dbReference type="EMBL" id="MEL0615388.1"/>
    </source>
</evidence>
<feature type="coiled-coil region" evidence="5">
    <location>
        <begin position="414"/>
        <end position="441"/>
    </location>
</feature>
<evidence type="ECO:0000313" key="9">
    <source>
        <dbReference type="Proteomes" id="UP001378242"/>
    </source>
</evidence>
<protein>
    <recommendedName>
        <fullName evidence="5">Flagellar hook-associated protein 2</fullName>
        <shortName evidence="5">HAP2</shortName>
    </recommendedName>
    <alternativeName>
        <fullName evidence="5">Flagellar cap protein</fullName>
    </alternativeName>
</protein>